<evidence type="ECO:0000256" key="1">
    <source>
        <dbReference type="ARBA" id="ARBA00004123"/>
    </source>
</evidence>
<organism evidence="8 9">
    <name type="scientific">Puccinia striiformis f. sp. tritici PST-78</name>
    <dbReference type="NCBI Taxonomy" id="1165861"/>
    <lineage>
        <taxon>Eukaryota</taxon>
        <taxon>Fungi</taxon>
        <taxon>Dikarya</taxon>
        <taxon>Basidiomycota</taxon>
        <taxon>Pucciniomycotina</taxon>
        <taxon>Pucciniomycetes</taxon>
        <taxon>Pucciniales</taxon>
        <taxon>Pucciniaceae</taxon>
        <taxon>Puccinia</taxon>
    </lineage>
</organism>
<feature type="compositionally biased region" description="Polar residues" evidence="5">
    <location>
        <begin position="248"/>
        <end position="258"/>
    </location>
</feature>
<evidence type="ECO:0000313" key="8">
    <source>
        <dbReference type="EMBL" id="KNF05373.1"/>
    </source>
</evidence>
<dbReference type="SMART" id="SM00360">
    <property type="entry name" value="RRM"/>
    <property type="match status" value="2"/>
</dbReference>
<evidence type="ECO:0008006" key="10">
    <source>
        <dbReference type="Google" id="ProtNLM"/>
    </source>
</evidence>
<dbReference type="AlphaFoldDB" id="A0A0L0W1F4"/>
<comment type="subcellular location">
    <subcellularLocation>
        <location evidence="1">Nucleus</location>
    </subcellularLocation>
</comment>
<feature type="compositionally biased region" description="Pro residues" evidence="5">
    <location>
        <begin position="957"/>
        <end position="967"/>
    </location>
</feature>
<feature type="compositionally biased region" description="Low complexity" evidence="5">
    <location>
        <begin position="896"/>
        <end position="910"/>
    </location>
</feature>
<evidence type="ECO:0000313" key="9">
    <source>
        <dbReference type="Proteomes" id="UP000054564"/>
    </source>
</evidence>
<comment type="caution">
    <text evidence="8">The sequence shown here is derived from an EMBL/GenBank/DDBJ whole genome shotgun (WGS) entry which is preliminary data.</text>
</comment>
<reference evidence="9" key="1">
    <citation type="submission" date="2014-03" db="EMBL/GenBank/DDBJ databases">
        <title>The Genome Sequence of Puccinia striiformis f. sp. tritici PST-78.</title>
        <authorList>
            <consortium name="The Broad Institute Genome Sequencing Platform"/>
            <person name="Cuomo C."/>
            <person name="Hulbert S."/>
            <person name="Chen X."/>
            <person name="Walker B."/>
            <person name="Young S.K."/>
            <person name="Zeng Q."/>
            <person name="Gargeya S."/>
            <person name="Fitzgerald M."/>
            <person name="Haas B."/>
            <person name="Abouelleil A."/>
            <person name="Alvarado L."/>
            <person name="Arachchi H.M."/>
            <person name="Berlin A.M."/>
            <person name="Chapman S.B."/>
            <person name="Goldberg J."/>
            <person name="Griggs A."/>
            <person name="Gujja S."/>
            <person name="Hansen M."/>
            <person name="Howarth C."/>
            <person name="Imamovic A."/>
            <person name="Larimer J."/>
            <person name="McCowan C."/>
            <person name="Montmayeur A."/>
            <person name="Murphy C."/>
            <person name="Neiman D."/>
            <person name="Pearson M."/>
            <person name="Priest M."/>
            <person name="Roberts A."/>
            <person name="Saif S."/>
            <person name="Shea T."/>
            <person name="Sisk P."/>
            <person name="Sykes S."/>
            <person name="Wortman J."/>
            <person name="Nusbaum C."/>
            <person name="Birren B."/>
        </authorList>
    </citation>
    <scope>NUCLEOTIDE SEQUENCE [LARGE SCALE GENOMIC DNA]</scope>
    <source>
        <strain evidence="9">race PST-78</strain>
    </source>
</reference>
<dbReference type="InterPro" id="IPR012677">
    <property type="entry name" value="Nucleotide-bd_a/b_plait_sf"/>
</dbReference>
<feature type="compositionally biased region" description="Polar residues" evidence="5">
    <location>
        <begin position="408"/>
        <end position="422"/>
    </location>
</feature>
<feature type="region of interest" description="Disordered" evidence="5">
    <location>
        <begin position="1"/>
        <end position="272"/>
    </location>
</feature>
<evidence type="ECO:0000259" key="6">
    <source>
        <dbReference type="PROSITE" id="PS50102"/>
    </source>
</evidence>
<keyword evidence="2 4" id="KW-0694">RNA-binding</keyword>
<feature type="domain" description="RRM" evidence="6">
    <location>
        <begin position="434"/>
        <end position="528"/>
    </location>
</feature>
<dbReference type="Gene3D" id="3.30.70.330">
    <property type="match status" value="2"/>
</dbReference>
<feature type="compositionally biased region" description="Basic and acidic residues" evidence="5">
    <location>
        <begin position="692"/>
        <end position="711"/>
    </location>
</feature>
<evidence type="ECO:0000256" key="3">
    <source>
        <dbReference type="ARBA" id="ARBA00023242"/>
    </source>
</evidence>
<feature type="compositionally biased region" description="Low complexity" evidence="5">
    <location>
        <begin position="153"/>
        <end position="180"/>
    </location>
</feature>
<feature type="domain" description="G-patch" evidence="7">
    <location>
        <begin position="975"/>
        <end position="1020"/>
    </location>
</feature>
<protein>
    <recommendedName>
        <fullName evidence="10">G-patch domain-containing protein</fullName>
    </recommendedName>
</protein>
<feature type="region of interest" description="Disordered" evidence="5">
    <location>
        <begin position="646"/>
        <end position="755"/>
    </location>
</feature>
<evidence type="ECO:0000256" key="4">
    <source>
        <dbReference type="PROSITE-ProRule" id="PRU00176"/>
    </source>
</evidence>
<feature type="compositionally biased region" description="Low complexity" evidence="5">
    <location>
        <begin position="806"/>
        <end position="815"/>
    </location>
</feature>
<dbReference type="EMBL" id="AJIL01000008">
    <property type="protein sequence ID" value="KNF05373.1"/>
    <property type="molecule type" value="Genomic_DNA"/>
</dbReference>
<dbReference type="GO" id="GO:0000398">
    <property type="term" value="P:mRNA splicing, via spliceosome"/>
    <property type="evidence" value="ECO:0007669"/>
    <property type="project" value="TreeGrafter"/>
</dbReference>
<dbReference type="InterPro" id="IPR000467">
    <property type="entry name" value="G_patch_dom"/>
</dbReference>
<dbReference type="OrthoDB" id="29523at2759"/>
<dbReference type="PANTHER" id="PTHR13948:SF3">
    <property type="entry name" value="FI21118P1"/>
    <property type="match status" value="1"/>
</dbReference>
<dbReference type="InterPro" id="IPR035979">
    <property type="entry name" value="RBD_domain_sf"/>
</dbReference>
<evidence type="ECO:0000256" key="5">
    <source>
        <dbReference type="SAM" id="MobiDB-lite"/>
    </source>
</evidence>
<feature type="compositionally biased region" description="Basic and acidic residues" evidence="5">
    <location>
        <begin position="944"/>
        <end position="955"/>
    </location>
</feature>
<evidence type="ECO:0000256" key="2">
    <source>
        <dbReference type="ARBA" id="ARBA00022884"/>
    </source>
</evidence>
<dbReference type="GO" id="GO:0003723">
    <property type="term" value="F:RNA binding"/>
    <property type="evidence" value="ECO:0007669"/>
    <property type="project" value="UniProtKB-UniRule"/>
</dbReference>
<dbReference type="Proteomes" id="UP000054564">
    <property type="component" value="Unassembled WGS sequence"/>
</dbReference>
<gene>
    <name evidence="8" type="ORF">PSTG_01586</name>
</gene>
<feature type="region of interest" description="Disordered" evidence="5">
    <location>
        <begin position="568"/>
        <end position="634"/>
    </location>
</feature>
<proteinExistence type="predicted"/>
<accession>A0A0L0W1F4</accession>
<feature type="compositionally biased region" description="Basic residues" evidence="5">
    <location>
        <begin position="732"/>
        <end position="749"/>
    </location>
</feature>
<feature type="compositionally biased region" description="Basic and acidic residues" evidence="5">
    <location>
        <begin position="667"/>
        <end position="677"/>
    </location>
</feature>
<dbReference type="PANTHER" id="PTHR13948">
    <property type="entry name" value="RNA-BINDING PROTEIN"/>
    <property type="match status" value="1"/>
</dbReference>
<dbReference type="SUPFAM" id="SSF54928">
    <property type="entry name" value="RNA-binding domain, RBD"/>
    <property type="match status" value="1"/>
</dbReference>
<feature type="compositionally biased region" description="Polar residues" evidence="5">
    <location>
        <begin position="712"/>
        <end position="723"/>
    </location>
</feature>
<feature type="compositionally biased region" description="Polar residues" evidence="5">
    <location>
        <begin position="108"/>
        <end position="122"/>
    </location>
</feature>
<dbReference type="Pfam" id="PF01585">
    <property type="entry name" value="G-patch"/>
    <property type="match status" value="1"/>
</dbReference>
<dbReference type="Pfam" id="PF23217">
    <property type="entry name" value="DUF7066"/>
    <property type="match status" value="1"/>
</dbReference>
<feature type="compositionally biased region" description="Polar residues" evidence="5">
    <location>
        <begin position="911"/>
        <end position="925"/>
    </location>
</feature>
<dbReference type="SMART" id="SM00443">
    <property type="entry name" value="G_patch"/>
    <property type="match status" value="1"/>
</dbReference>
<dbReference type="PROSITE" id="PS50174">
    <property type="entry name" value="G_PATCH"/>
    <property type="match status" value="1"/>
</dbReference>
<dbReference type="InterPro" id="IPR000504">
    <property type="entry name" value="RRM_dom"/>
</dbReference>
<feature type="region of interest" description="Disordered" evidence="5">
    <location>
        <begin position="798"/>
        <end position="817"/>
    </location>
</feature>
<dbReference type="InterPro" id="IPR055494">
    <property type="entry name" value="DUF7066"/>
</dbReference>
<keyword evidence="9" id="KW-1185">Reference proteome</keyword>
<feature type="compositionally biased region" description="Basic and acidic residues" evidence="5">
    <location>
        <begin position="233"/>
        <end position="247"/>
    </location>
</feature>
<evidence type="ECO:0000259" key="7">
    <source>
        <dbReference type="PROSITE" id="PS50174"/>
    </source>
</evidence>
<keyword evidence="3" id="KW-0539">Nucleus</keyword>
<feature type="compositionally biased region" description="Basic and acidic residues" evidence="5">
    <location>
        <begin position="138"/>
        <end position="147"/>
    </location>
</feature>
<dbReference type="PROSITE" id="PS50102">
    <property type="entry name" value="RRM"/>
    <property type="match status" value="2"/>
</dbReference>
<feature type="region of interest" description="Disordered" evidence="5">
    <location>
        <begin position="890"/>
        <end position="998"/>
    </location>
</feature>
<feature type="compositionally biased region" description="Basic and acidic residues" evidence="5">
    <location>
        <begin position="926"/>
        <end position="936"/>
    </location>
</feature>
<feature type="compositionally biased region" description="Basic residues" evidence="5">
    <location>
        <begin position="24"/>
        <end position="44"/>
    </location>
</feature>
<feature type="compositionally biased region" description="Polar residues" evidence="5">
    <location>
        <begin position="572"/>
        <end position="590"/>
    </location>
</feature>
<feature type="compositionally biased region" description="Basic and acidic residues" evidence="5">
    <location>
        <begin position="369"/>
        <end position="380"/>
    </location>
</feature>
<feature type="region of interest" description="Disordered" evidence="5">
    <location>
        <begin position="369"/>
        <end position="425"/>
    </location>
</feature>
<feature type="domain" description="RRM" evidence="6">
    <location>
        <begin position="270"/>
        <end position="365"/>
    </location>
</feature>
<feature type="compositionally biased region" description="Low complexity" evidence="5">
    <location>
        <begin position="646"/>
        <end position="666"/>
    </location>
</feature>
<feature type="compositionally biased region" description="Basic residues" evidence="5">
    <location>
        <begin position="55"/>
        <end position="66"/>
    </location>
</feature>
<feature type="compositionally biased region" description="Low complexity" evidence="5">
    <location>
        <begin position="395"/>
        <end position="407"/>
    </location>
</feature>
<feature type="compositionally biased region" description="Basic and acidic residues" evidence="5">
    <location>
        <begin position="98"/>
        <end position="107"/>
    </location>
</feature>
<name>A0A0L0W1F4_9BASI</name>
<feature type="compositionally biased region" description="Polar residues" evidence="5">
    <location>
        <begin position="78"/>
        <end position="96"/>
    </location>
</feature>
<dbReference type="STRING" id="1165861.A0A0L0W1F4"/>
<dbReference type="GO" id="GO:0005634">
    <property type="term" value="C:nucleus"/>
    <property type="evidence" value="ECO:0007669"/>
    <property type="project" value="UniProtKB-SubCell"/>
</dbReference>
<sequence length="1056" mass="117945">MYHRHSANERPATFEYERTEQHHHQQHQHQHQHPHHHQPHHQPHHPYPQFDSRRHPSSHHHHHHPTSTRTTSDHRFHPTNTDRLPRSTLASSTPTSRPIDRRIDYPERNSQPRQISSNNHNGSFEDSRRTYESSANHKLYEDHHSRESPPPTTTTATATTNNHHNTSSTTPTTTTTTTPNIHRRSDDFPASRSARYNPYPPSGPRAESHLSSSVGRIPNGTSGHGPYNGPPSYDERIPGSRSHDHISQRTYDPNSQFNHGPPKDKSPPSQSVIFMGLPIHTDESNLRAFLEECCGGTAVDSVTIIYDRITGQSKRYGFARFLSVDHARSFVEPNFPMITWKEPTGSRSLDRSGDGLKVKIDYSQKEKVPFEVRQRERESLPSRSTPATPFINDLPSNNPSSYQYQQQHKSTGPESSLPTNLNDGARDIGGTPTSILLLRGLDPLSTEQEIAQHLQHIPDPSQTVLPESLRKVMLIKDRLTRSSWGYAFVQFADVQVAVKALSLLLNTSLFPRGFQIRSRTITVTFAHEHSFHPIYTPSDWSFKGASGQQLAYWDDKAYAALYISPISESDHPSSQSNKIKTTPRSKQQTQEGEEDEHLKSPSKSNGRHVDEDTNDVNNDQNSLIDAEPPGNSSRKEMSIIDQENFFKQQQSSSSTPSSSTKNNSKFETQETNDKNNVEDDDRLTLIDSQSSEDLRSKKDDHSSKLDPKSLQKSEQINSGQGALSSSSSSLSSHHHQPNHHHHHHHHHHHQSENLNFKPKEKGAETIKNQVEKKKTNSGSEPIATKKMVANIQKWQSKHQEITSAGTTTTTTTTTTEGEKTHVTIAPEHLVIDEDDFSDYDRLTCVLCQRQFKSPEDLQRHNNLSNLHKTNLQNEKARKIGRAKKAASLARKGNLGLTLSNPNTNSATSNAIEGSNSNSNAESTTKYTDRAAARREAFGQPDAPNADKHEAKKARFEPAPPPALPPAQPDKDGIQATNVGSKMLEKMGWSKGEGLGNGNGRVEPVLASQYIKGVGLGASAGVTVGQYDDSKKGFMDSVKDKTVARFNSNSNSNSEST</sequence>